<feature type="domain" description="DUF4072" evidence="11">
    <location>
        <begin position="5"/>
        <end position="44"/>
    </location>
</feature>
<proteinExistence type="inferred from homology"/>
<comment type="pathway">
    <text evidence="2">Amino-acid biosynthesis; L-serine biosynthesis; L-serine from 3-phospho-D-glycerate: step 3/3.</text>
</comment>
<evidence type="ECO:0000256" key="3">
    <source>
        <dbReference type="ARBA" id="ARBA00009184"/>
    </source>
</evidence>
<dbReference type="InterPro" id="IPR025138">
    <property type="entry name" value="DUF4072"/>
</dbReference>
<dbReference type="GO" id="GO:0006564">
    <property type="term" value="P:L-serine biosynthetic process"/>
    <property type="evidence" value="ECO:0007669"/>
    <property type="project" value="UniProtKB-KW"/>
</dbReference>
<evidence type="ECO:0000256" key="1">
    <source>
        <dbReference type="ARBA" id="ARBA00001946"/>
    </source>
</evidence>
<dbReference type="InterPro" id="IPR023214">
    <property type="entry name" value="HAD_sf"/>
</dbReference>
<evidence type="ECO:0000256" key="5">
    <source>
        <dbReference type="ARBA" id="ARBA00022605"/>
    </source>
</evidence>
<dbReference type="NCBIfam" id="TIGR00338">
    <property type="entry name" value="serB"/>
    <property type="match status" value="1"/>
</dbReference>
<evidence type="ECO:0000256" key="7">
    <source>
        <dbReference type="ARBA" id="ARBA00022801"/>
    </source>
</evidence>
<dbReference type="GO" id="GO:0000287">
    <property type="term" value="F:magnesium ion binding"/>
    <property type="evidence" value="ECO:0007669"/>
    <property type="project" value="TreeGrafter"/>
</dbReference>
<dbReference type="PANTHER" id="PTHR43344:SF2">
    <property type="entry name" value="PHOSPHOSERINE PHOSPHATASE"/>
    <property type="match status" value="1"/>
</dbReference>
<dbReference type="Gene3D" id="1.10.150.210">
    <property type="entry name" value="Phosphoserine phosphatase, domain 2"/>
    <property type="match status" value="1"/>
</dbReference>
<name>E6QTM6_9ZZZZ</name>
<dbReference type="EC" id="3.1.3.3" evidence="4"/>
<dbReference type="InterPro" id="IPR050582">
    <property type="entry name" value="HAD-like_SerB"/>
</dbReference>
<dbReference type="GO" id="GO:0005737">
    <property type="term" value="C:cytoplasm"/>
    <property type="evidence" value="ECO:0007669"/>
    <property type="project" value="TreeGrafter"/>
</dbReference>
<keyword evidence="6" id="KW-0479">Metal-binding</keyword>
<dbReference type="SFLD" id="SFLDS00003">
    <property type="entry name" value="Haloacid_Dehalogenase"/>
    <property type="match status" value="1"/>
</dbReference>
<dbReference type="NCBIfam" id="TIGR01488">
    <property type="entry name" value="HAD-SF-IB"/>
    <property type="match status" value="1"/>
</dbReference>
<dbReference type="SFLD" id="SFLDG01136">
    <property type="entry name" value="C1.6:_Phosphoserine_Phosphatas"/>
    <property type="match status" value="1"/>
</dbReference>
<dbReference type="EMBL" id="CABR01000092">
    <property type="protein sequence ID" value="CBI10598.1"/>
    <property type="molecule type" value="Genomic_DNA"/>
</dbReference>
<dbReference type="InterPro" id="IPR036412">
    <property type="entry name" value="HAD-like_sf"/>
</dbReference>
<evidence type="ECO:0000256" key="8">
    <source>
        <dbReference type="ARBA" id="ARBA00022842"/>
    </source>
</evidence>
<comment type="similarity">
    <text evidence="3">Belongs to the HAD-like hydrolase superfamily. SerB family.</text>
</comment>
<accession>E6QTM6</accession>
<dbReference type="Pfam" id="PF13284">
    <property type="entry name" value="DUF4072"/>
    <property type="match status" value="1"/>
</dbReference>
<dbReference type="SFLD" id="SFLDF00029">
    <property type="entry name" value="phosphoserine_phosphatase"/>
    <property type="match status" value="1"/>
</dbReference>
<dbReference type="PANTHER" id="PTHR43344">
    <property type="entry name" value="PHOSPHOSERINE PHOSPHATASE"/>
    <property type="match status" value="1"/>
</dbReference>
<evidence type="ECO:0000256" key="10">
    <source>
        <dbReference type="ARBA" id="ARBA00031693"/>
    </source>
</evidence>
<organism evidence="12">
    <name type="scientific">mine drainage metagenome</name>
    <dbReference type="NCBI Taxonomy" id="410659"/>
    <lineage>
        <taxon>unclassified sequences</taxon>
        <taxon>metagenomes</taxon>
        <taxon>ecological metagenomes</taxon>
    </lineage>
</organism>
<dbReference type="InterPro" id="IPR004469">
    <property type="entry name" value="PSP"/>
</dbReference>
<keyword evidence="8" id="KW-0460">Magnesium</keyword>
<dbReference type="UniPathway" id="UPA00135">
    <property type="reaction ID" value="UER00198"/>
</dbReference>
<dbReference type="SFLD" id="SFLDG01137">
    <property type="entry name" value="C1.6.1:_Phosphoserine_Phosphat"/>
    <property type="match status" value="1"/>
</dbReference>
<evidence type="ECO:0000256" key="9">
    <source>
        <dbReference type="ARBA" id="ARBA00023299"/>
    </source>
</evidence>
<dbReference type="Pfam" id="PF12710">
    <property type="entry name" value="HAD"/>
    <property type="match status" value="1"/>
</dbReference>
<protein>
    <recommendedName>
        <fullName evidence="4">phosphoserine phosphatase</fullName>
        <ecNumber evidence="4">3.1.3.3</ecNumber>
    </recommendedName>
    <alternativeName>
        <fullName evidence="10">O-phosphoserine phosphohydrolase</fullName>
    </alternativeName>
</protein>
<comment type="cofactor">
    <cofactor evidence="1">
        <name>Mg(2+)</name>
        <dbReference type="ChEBI" id="CHEBI:18420"/>
    </cofactor>
</comment>
<dbReference type="GO" id="GO:0036424">
    <property type="term" value="F:L-phosphoserine phosphatase activity"/>
    <property type="evidence" value="ECO:0007669"/>
    <property type="project" value="InterPro"/>
</dbReference>
<keyword evidence="7 12" id="KW-0378">Hydrolase</keyword>
<keyword evidence="5" id="KW-0028">Amino-acid biosynthesis</keyword>
<dbReference type="AlphaFoldDB" id="E6QTM6"/>
<dbReference type="Gene3D" id="3.30.70.2020">
    <property type="match status" value="1"/>
</dbReference>
<dbReference type="SUPFAM" id="SSF56784">
    <property type="entry name" value="HAD-like"/>
    <property type="match status" value="1"/>
</dbReference>
<evidence type="ECO:0000313" key="12">
    <source>
        <dbReference type="EMBL" id="CBI10598.1"/>
    </source>
</evidence>
<evidence type="ECO:0000259" key="11">
    <source>
        <dbReference type="Pfam" id="PF13284"/>
    </source>
</evidence>
<evidence type="ECO:0000256" key="6">
    <source>
        <dbReference type="ARBA" id="ARBA00022723"/>
    </source>
</evidence>
<gene>
    <name evidence="12" type="primary">serB</name>
    <name evidence="12" type="ORF">CARN7_1384</name>
</gene>
<comment type="caution">
    <text evidence="12">The sequence shown here is derived from an EMBL/GenBank/DDBJ whole genome shotgun (WGS) entry which is preliminary data.</text>
</comment>
<dbReference type="CDD" id="cd07500">
    <property type="entry name" value="HAD_PSP"/>
    <property type="match status" value="1"/>
</dbReference>
<reference evidence="12" key="1">
    <citation type="submission" date="2009-10" db="EMBL/GenBank/DDBJ databases">
        <title>Diversity of trophic interactions inside an arsenic-rich microbial ecosystem.</title>
        <authorList>
            <person name="Bertin P.N."/>
            <person name="Heinrich-Salmeron A."/>
            <person name="Pelletier E."/>
            <person name="Goulhen-Chollet F."/>
            <person name="Arsene-Ploetze F."/>
            <person name="Gallien S."/>
            <person name="Calteau A."/>
            <person name="Vallenet D."/>
            <person name="Casiot C."/>
            <person name="Chane-Woon-Ming B."/>
            <person name="Giloteaux L."/>
            <person name="Barakat M."/>
            <person name="Bonnefoy V."/>
            <person name="Bruneel O."/>
            <person name="Chandler M."/>
            <person name="Cleiss J."/>
            <person name="Duran R."/>
            <person name="Elbaz-Poulichet F."/>
            <person name="Fonknechten N."/>
            <person name="Lauga B."/>
            <person name="Mornico D."/>
            <person name="Ortet P."/>
            <person name="Schaeffer C."/>
            <person name="Siguier P."/>
            <person name="Alexander Thil Smith A."/>
            <person name="Van Dorsselaer A."/>
            <person name="Weissenbach J."/>
            <person name="Medigue C."/>
            <person name="Le Paslier D."/>
        </authorList>
    </citation>
    <scope>NUCLEOTIDE SEQUENCE</scope>
</reference>
<dbReference type="Gene3D" id="3.40.50.1000">
    <property type="entry name" value="HAD superfamily/HAD-like"/>
    <property type="match status" value="1"/>
</dbReference>
<evidence type="ECO:0000256" key="4">
    <source>
        <dbReference type="ARBA" id="ARBA00012640"/>
    </source>
</evidence>
<keyword evidence="9" id="KW-0718">Serine biosynthesis</keyword>
<sequence length="289" mass="31429">MRTHLILQGQCIDNNALKYLAELSGAQEIEILSKSIWCLQDVQPEQVASHQTALAAFCATQHLDYGLIPAERRINQFKLLVMDMDSTLIAIECIDEIGDMLGIKPQISAITESAMRGEIEFAESLTRRVALLAGLDALLLEQVYTQRVRLNPGAEQLISHACASGIKTLLVSGGFTFFTERLQAQLNLDYSAANTLEIINGKLTGRVLGTILDAQAKADWLTRTAAELNIAPEQTVAIGDGANDLRMMARAGISVAYHAKPVVQQQATYALNFNGLDGVLALLGEHLEV</sequence>
<evidence type="ECO:0000256" key="2">
    <source>
        <dbReference type="ARBA" id="ARBA00005135"/>
    </source>
</evidence>